<evidence type="ECO:0000313" key="2">
    <source>
        <dbReference type="Proteomes" id="UP000699042"/>
    </source>
</evidence>
<keyword evidence="2" id="KW-1185">Reference proteome</keyword>
<sequence length="73" mass="8440">MSHRPRGQSTSVMEASCYYCQSVYCVTEFEFLLLGKQQRHFISYLTGLTSSMRLPLTQSTPQQTCILSKLWQL</sequence>
<dbReference type="EMBL" id="JAESDN010000006">
    <property type="protein sequence ID" value="KAG7048885.1"/>
    <property type="molecule type" value="Genomic_DNA"/>
</dbReference>
<comment type="caution">
    <text evidence="1">The sequence shown here is derived from an EMBL/GenBank/DDBJ whole genome shotgun (WGS) entry which is preliminary data.</text>
</comment>
<name>A0A9P7R3P1_9PEZI</name>
<dbReference type="AlphaFoldDB" id="A0A9P7R3P1"/>
<reference evidence="1" key="1">
    <citation type="submission" date="2021-05" db="EMBL/GenBank/DDBJ databases">
        <title>Comparative genomics of three Colletotrichum scovillei strains and genetic complementation revealed genes involved fungal growth and virulence on chili pepper.</title>
        <authorList>
            <person name="Hsieh D.-K."/>
            <person name="Chuang S.-C."/>
            <person name="Chen C.-Y."/>
            <person name="Chao Y.-T."/>
            <person name="Lu M.-Y.J."/>
            <person name="Lee M.-H."/>
            <person name="Shih M.-C."/>
        </authorList>
    </citation>
    <scope>NUCLEOTIDE SEQUENCE</scope>
    <source>
        <strain evidence="1">Coll-153</strain>
    </source>
</reference>
<dbReference type="Proteomes" id="UP000699042">
    <property type="component" value="Unassembled WGS sequence"/>
</dbReference>
<protein>
    <submittedName>
        <fullName evidence="1">Uncharacterized protein</fullName>
    </submittedName>
</protein>
<proteinExistence type="predicted"/>
<accession>A0A9P7R3P1</accession>
<gene>
    <name evidence="1" type="ORF">JMJ77_014513</name>
</gene>
<evidence type="ECO:0000313" key="1">
    <source>
        <dbReference type="EMBL" id="KAG7048885.1"/>
    </source>
</evidence>
<organism evidence="1 2">
    <name type="scientific">Colletotrichum scovillei</name>
    <dbReference type="NCBI Taxonomy" id="1209932"/>
    <lineage>
        <taxon>Eukaryota</taxon>
        <taxon>Fungi</taxon>
        <taxon>Dikarya</taxon>
        <taxon>Ascomycota</taxon>
        <taxon>Pezizomycotina</taxon>
        <taxon>Sordariomycetes</taxon>
        <taxon>Hypocreomycetidae</taxon>
        <taxon>Glomerellales</taxon>
        <taxon>Glomerellaceae</taxon>
        <taxon>Colletotrichum</taxon>
        <taxon>Colletotrichum acutatum species complex</taxon>
    </lineage>
</organism>